<reference evidence="1" key="1">
    <citation type="submission" date="2023-03" db="EMBL/GenBank/DDBJ databases">
        <title>Massive genome expansion in bonnet fungi (Mycena s.s.) driven by repeated elements and novel gene families across ecological guilds.</title>
        <authorList>
            <consortium name="Lawrence Berkeley National Laboratory"/>
            <person name="Harder C.B."/>
            <person name="Miyauchi S."/>
            <person name="Viragh M."/>
            <person name="Kuo A."/>
            <person name="Thoen E."/>
            <person name="Andreopoulos B."/>
            <person name="Lu D."/>
            <person name="Skrede I."/>
            <person name="Drula E."/>
            <person name="Henrissat B."/>
            <person name="Morin E."/>
            <person name="Kohler A."/>
            <person name="Barry K."/>
            <person name="LaButti K."/>
            <person name="Morin E."/>
            <person name="Salamov A."/>
            <person name="Lipzen A."/>
            <person name="Mereny Z."/>
            <person name="Hegedus B."/>
            <person name="Baldrian P."/>
            <person name="Stursova M."/>
            <person name="Weitz H."/>
            <person name="Taylor A."/>
            <person name="Grigoriev I.V."/>
            <person name="Nagy L.G."/>
            <person name="Martin F."/>
            <person name="Kauserud H."/>
        </authorList>
    </citation>
    <scope>NUCLEOTIDE SEQUENCE</scope>
    <source>
        <strain evidence="1">CBHHK002</strain>
    </source>
</reference>
<gene>
    <name evidence="1" type="ORF">DFH08DRAFT_971112</name>
</gene>
<organism evidence="1 2">
    <name type="scientific">Mycena albidolilacea</name>
    <dbReference type="NCBI Taxonomy" id="1033008"/>
    <lineage>
        <taxon>Eukaryota</taxon>
        <taxon>Fungi</taxon>
        <taxon>Dikarya</taxon>
        <taxon>Basidiomycota</taxon>
        <taxon>Agaricomycotina</taxon>
        <taxon>Agaricomycetes</taxon>
        <taxon>Agaricomycetidae</taxon>
        <taxon>Agaricales</taxon>
        <taxon>Marasmiineae</taxon>
        <taxon>Mycenaceae</taxon>
        <taxon>Mycena</taxon>
    </lineage>
</organism>
<sequence>MRAVNTGISLNSVDTALILVFGGSWSANGAPNGIKPNAPFYDYIPSIIKPHDLLIQNGTSAWIIPFLCTIPTVPGAVIDKTLYDPGSHPSDFNDQADLFVSSVIRTRRYLLYSSDRKISPLKLCLPNLISSLKSKLIDGVVKHPKLPIHRHNGYRELFGSALRS</sequence>
<evidence type="ECO:0000313" key="2">
    <source>
        <dbReference type="Proteomes" id="UP001218218"/>
    </source>
</evidence>
<evidence type="ECO:0000313" key="1">
    <source>
        <dbReference type="EMBL" id="KAJ7318737.1"/>
    </source>
</evidence>
<accession>A0AAD7EES6</accession>
<dbReference type="Proteomes" id="UP001218218">
    <property type="component" value="Unassembled WGS sequence"/>
</dbReference>
<protein>
    <submittedName>
        <fullName evidence="1">Uncharacterized protein</fullName>
    </submittedName>
</protein>
<proteinExistence type="predicted"/>
<dbReference type="EMBL" id="JARIHO010000056">
    <property type="protein sequence ID" value="KAJ7318737.1"/>
    <property type="molecule type" value="Genomic_DNA"/>
</dbReference>
<name>A0AAD7EES6_9AGAR</name>
<keyword evidence="2" id="KW-1185">Reference proteome</keyword>
<comment type="caution">
    <text evidence="1">The sequence shown here is derived from an EMBL/GenBank/DDBJ whole genome shotgun (WGS) entry which is preliminary data.</text>
</comment>
<dbReference type="AlphaFoldDB" id="A0AAD7EES6"/>